<name>A0A6C0D1Y7_9ZZZZ</name>
<dbReference type="SUPFAM" id="SSF55257">
    <property type="entry name" value="RBP11-like subunits of RNA polymerase"/>
    <property type="match status" value="2"/>
</dbReference>
<keyword evidence="1" id="KW-0240">DNA-directed RNA polymerase</keyword>
<evidence type="ECO:0000313" key="4">
    <source>
        <dbReference type="EMBL" id="QHT10581.1"/>
    </source>
</evidence>
<dbReference type="InterPro" id="IPR011263">
    <property type="entry name" value="DNA-dir_RNA_pol_RpoA/D/Rpb3"/>
</dbReference>
<dbReference type="Pfam" id="PF01193">
    <property type="entry name" value="RNA_pol_L"/>
    <property type="match status" value="1"/>
</dbReference>
<dbReference type="SUPFAM" id="SSF56553">
    <property type="entry name" value="Insert subdomain of RNA polymerase alpha subunit"/>
    <property type="match status" value="1"/>
</dbReference>
<dbReference type="Gene3D" id="3.30.1360.10">
    <property type="entry name" value="RNA polymerase, RBP11-like subunit"/>
    <property type="match status" value="2"/>
</dbReference>
<dbReference type="SMART" id="SM00662">
    <property type="entry name" value="RPOLD"/>
    <property type="match status" value="1"/>
</dbReference>
<feature type="domain" description="DNA-directed RNA polymerase RpoA/D/Rpb3-type" evidence="3">
    <location>
        <begin position="16"/>
        <end position="256"/>
    </location>
</feature>
<dbReference type="AlphaFoldDB" id="A0A6C0D1Y7"/>
<organism evidence="4">
    <name type="scientific">viral metagenome</name>
    <dbReference type="NCBI Taxonomy" id="1070528"/>
    <lineage>
        <taxon>unclassified sequences</taxon>
        <taxon>metagenomes</taxon>
        <taxon>organismal metagenomes</taxon>
    </lineage>
</organism>
<dbReference type="InterPro" id="IPR036603">
    <property type="entry name" value="RBP11-like"/>
</dbReference>
<dbReference type="GO" id="GO:0000428">
    <property type="term" value="C:DNA-directed RNA polymerase complex"/>
    <property type="evidence" value="ECO:0007669"/>
    <property type="project" value="UniProtKB-KW"/>
</dbReference>
<dbReference type="Gene3D" id="2.170.120.12">
    <property type="entry name" value="DNA-directed RNA polymerase, insert domain"/>
    <property type="match status" value="1"/>
</dbReference>
<dbReference type="PANTHER" id="PTHR11800:SF2">
    <property type="entry name" value="DNA-DIRECTED RNA POLYMERASE II SUBUNIT RPB3"/>
    <property type="match status" value="1"/>
</dbReference>
<dbReference type="GO" id="GO:0046983">
    <property type="term" value="F:protein dimerization activity"/>
    <property type="evidence" value="ECO:0007669"/>
    <property type="project" value="InterPro"/>
</dbReference>
<evidence type="ECO:0000259" key="3">
    <source>
        <dbReference type="SMART" id="SM00662"/>
    </source>
</evidence>
<dbReference type="PANTHER" id="PTHR11800">
    <property type="entry name" value="DNA-DIRECTED RNA POLYMERASE"/>
    <property type="match status" value="1"/>
</dbReference>
<evidence type="ECO:0000256" key="1">
    <source>
        <dbReference type="ARBA" id="ARBA00022478"/>
    </source>
</evidence>
<reference evidence="4" key="1">
    <citation type="journal article" date="2020" name="Nature">
        <title>Giant virus diversity and host interactions through global metagenomics.</title>
        <authorList>
            <person name="Schulz F."/>
            <person name="Roux S."/>
            <person name="Paez-Espino D."/>
            <person name="Jungbluth S."/>
            <person name="Walsh D.A."/>
            <person name="Denef V.J."/>
            <person name="McMahon K.D."/>
            <person name="Konstantinidis K.T."/>
            <person name="Eloe-Fadrosh E.A."/>
            <person name="Kyrpides N.C."/>
            <person name="Woyke T."/>
        </authorList>
    </citation>
    <scope>NUCLEOTIDE SEQUENCE</scope>
    <source>
        <strain evidence="4">GVMAG-M-3300023174-107</strain>
    </source>
</reference>
<keyword evidence="2" id="KW-0804">Transcription</keyword>
<dbReference type="GO" id="GO:0006351">
    <property type="term" value="P:DNA-templated transcription"/>
    <property type="evidence" value="ECO:0007669"/>
    <property type="project" value="InterPro"/>
</dbReference>
<protein>
    <recommendedName>
        <fullName evidence="3">DNA-directed RNA polymerase RpoA/D/Rpb3-type domain-containing protein</fullName>
    </recommendedName>
</protein>
<accession>A0A6C0D1Y7</accession>
<sequence>MKLGQELVSNVNKGEILTFKLLNVDVAVVNSIRRVILTEIPTLVFRGFPHYSNKINIKKNNTKFNNEYLKHRISCVPIHVPDEKDFEKFKNNYEIRVSVVNGENKTLYVTTEDFKLFNKDTDKEIVEHVFKPDPISNSYIPICCLMPRISDTDEPEELTMTIDFDIGTAKEDSCWNVVSKCMFVNIQDDEKIEREVKRLQLKEEDEKDFRLLDAQRIFVPNQYLMSVETVGVFENEYIVIKSCEYIKFRLAELGAFLYKEGGLSEPSFIKDKYGLFEDVTSTEQMYYLRIENDDYTIGKLIEKYLYYMYEEIYYVSFKKEHPHDTHCFIHFAYKNKVEVGKIIDDLNRVIAELTRIYDKIEQSFRI</sequence>
<dbReference type="InterPro" id="IPR036643">
    <property type="entry name" value="RNApol_insert_sf"/>
</dbReference>
<evidence type="ECO:0000256" key="2">
    <source>
        <dbReference type="ARBA" id="ARBA00023163"/>
    </source>
</evidence>
<dbReference type="GO" id="GO:0003899">
    <property type="term" value="F:DNA-directed RNA polymerase activity"/>
    <property type="evidence" value="ECO:0007669"/>
    <property type="project" value="InterPro"/>
</dbReference>
<dbReference type="EMBL" id="MN739522">
    <property type="protein sequence ID" value="QHT10581.1"/>
    <property type="molecule type" value="Genomic_DNA"/>
</dbReference>
<proteinExistence type="predicted"/>
<dbReference type="InterPro" id="IPR050518">
    <property type="entry name" value="Rpo3/RPB3_RNA_Pol_subunit"/>
</dbReference>